<organism evidence="5 6">
    <name type="scientific">Aureobasidium pullulans</name>
    <name type="common">Black yeast</name>
    <name type="synonym">Pullularia pullulans</name>
    <dbReference type="NCBI Taxonomy" id="5580"/>
    <lineage>
        <taxon>Eukaryota</taxon>
        <taxon>Fungi</taxon>
        <taxon>Dikarya</taxon>
        <taxon>Ascomycota</taxon>
        <taxon>Pezizomycotina</taxon>
        <taxon>Dothideomycetes</taxon>
        <taxon>Dothideomycetidae</taxon>
        <taxon>Dothideales</taxon>
        <taxon>Saccotheciaceae</taxon>
        <taxon>Aureobasidium</taxon>
    </lineage>
</organism>
<evidence type="ECO:0000313" key="3">
    <source>
        <dbReference type="EMBL" id="THW47103.1"/>
    </source>
</evidence>
<feature type="region of interest" description="Disordered" evidence="1">
    <location>
        <begin position="155"/>
        <end position="221"/>
    </location>
</feature>
<feature type="compositionally biased region" description="Basic and acidic residues" evidence="1">
    <location>
        <begin position="432"/>
        <end position="441"/>
    </location>
</feature>
<dbReference type="EMBL" id="QZAN01000032">
    <property type="protein sequence ID" value="THW62996.1"/>
    <property type="molecule type" value="Genomic_DNA"/>
</dbReference>
<evidence type="ECO:0000313" key="6">
    <source>
        <dbReference type="Proteomes" id="UP000308005"/>
    </source>
</evidence>
<dbReference type="Proteomes" id="UP000308005">
    <property type="component" value="Unassembled WGS sequence"/>
</dbReference>
<reference evidence="6 7" key="1">
    <citation type="submission" date="2018-10" db="EMBL/GenBank/DDBJ databases">
        <title>Fifty Aureobasidium pullulans genomes reveal a recombining polyextremotolerant generalist.</title>
        <authorList>
            <person name="Gostincar C."/>
            <person name="Turk M."/>
            <person name="Zajc J."/>
            <person name="Gunde-Cimerman N."/>
        </authorList>
    </citation>
    <scope>NUCLEOTIDE SEQUENCE [LARGE SCALE GENOMIC DNA]</scope>
    <source>
        <strain evidence="4 8">EXF-10751</strain>
        <strain evidence="3 7">EXF-10796</strain>
        <strain evidence="2 9">EXF-11013</strain>
        <strain evidence="5 6">EXF-3863</strain>
    </source>
</reference>
<feature type="compositionally biased region" description="Pro residues" evidence="1">
    <location>
        <begin position="598"/>
        <end position="611"/>
    </location>
</feature>
<feature type="region of interest" description="Disordered" evidence="1">
    <location>
        <begin position="690"/>
        <end position="722"/>
    </location>
</feature>
<feature type="compositionally biased region" description="Acidic residues" evidence="1">
    <location>
        <begin position="422"/>
        <end position="431"/>
    </location>
</feature>
<feature type="compositionally biased region" description="Acidic residues" evidence="1">
    <location>
        <begin position="624"/>
        <end position="637"/>
    </location>
</feature>
<evidence type="ECO:0000313" key="5">
    <source>
        <dbReference type="EMBL" id="THZ12162.1"/>
    </source>
</evidence>
<evidence type="ECO:0000256" key="1">
    <source>
        <dbReference type="SAM" id="MobiDB-lite"/>
    </source>
</evidence>
<evidence type="ECO:0000313" key="2">
    <source>
        <dbReference type="EMBL" id="THW39314.1"/>
    </source>
</evidence>
<feature type="region of interest" description="Disordered" evidence="1">
    <location>
        <begin position="417"/>
        <end position="494"/>
    </location>
</feature>
<dbReference type="EMBL" id="QZBM01000620">
    <property type="protein sequence ID" value="THZ12162.1"/>
    <property type="molecule type" value="Genomic_DNA"/>
</dbReference>
<dbReference type="Proteomes" id="UP000310687">
    <property type="component" value="Unassembled WGS sequence"/>
</dbReference>
<feature type="region of interest" description="Disordered" evidence="1">
    <location>
        <begin position="510"/>
        <end position="538"/>
    </location>
</feature>
<protein>
    <submittedName>
        <fullName evidence="5">Uncharacterized protein</fullName>
    </submittedName>
</protein>
<dbReference type="EMBL" id="QZAM01000052">
    <property type="protein sequence ID" value="THW47103.1"/>
    <property type="molecule type" value="Genomic_DNA"/>
</dbReference>
<feature type="compositionally biased region" description="Polar residues" evidence="1">
    <location>
        <begin position="180"/>
        <end position="193"/>
    </location>
</feature>
<accession>A0A4S9SMG6</accession>
<dbReference type="EMBL" id="QZAL01000094">
    <property type="protein sequence ID" value="THW39314.1"/>
    <property type="molecule type" value="Genomic_DNA"/>
</dbReference>
<feature type="region of interest" description="Disordered" evidence="1">
    <location>
        <begin position="1"/>
        <end position="119"/>
    </location>
</feature>
<sequence length="747" mass="84663">MPPKQVRVDSDTIYRSETPLRQKKFPNRRRSVRSSGVSTPAPLRQQSTLTQQPHWPVSRTSPVSEEDIEDDHEDEDGAYEEDELERSRPKRKKRKSEGNSDGKKQTTMTQFVPSSFIGERYDGPADLLVQFAQPDSFDGVRDSQSQPALDCIQDMDHADEEMNDVEDEDAEVEMDDESIQQKGHSQRTHTSSELGDERVDSAFPKQQARLRPSPELSVPVMHLRTPKRRFMSEIPSSNTPQSAIISICSAKTMRSPDRSPLRSKSINAWSQHHSPEDTRMSPVPESPVKPISPFRLSPVKRRATFLVPDKPPTLQHRSTIPDSEDTATQVTPFKKAKFRSQIPDTQMDMFGEEIDPVTETQYPVDNYTQYGGTYYAENDYSYNIDPVCSALDRDAARFLQTQRLRDQAGYDAFHKAQSFSQAEEDQAEQQAEEARIERNEEPIPGTVQSQELGDDLHVPASQHETPEEEDDPPTQSPHSSPQPPHRPYESDDIEELDLTGDIILPKTSMREVIQIQSSPTSKSVSSGKYPSSPPLVVENDARLRAEAEERLNNAERRSSPPLPIILPIPLSQASTVGGTQLFHSLHKFGKMTAYVSSSPPPQPPSTSSPPPEARHLRKFLAMYDSDDDDEDGIDEEQPQLPKYDDGDDDMDLDFVPQRRREQDQEPEFEDDNVSEHDGIHTRLRDLLPDTLLDFSLPPPPTQSSPLALPRRDYSPVRMPDPPEFDNVKVNFSRWLVKMRVKLDEFDA</sequence>
<feature type="compositionally biased region" description="Polar residues" evidence="1">
    <location>
        <begin position="44"/>
        <end position="63"/>
    </location>
</feature>
<gene>
    <name evidence="5" type="ORF">D6C91_08699</name>
    <name evidence="4" type="ORF">D6D20_03933</name>
    <name evidence="3" type="ORF">D6D21_03625</name>
    <name evidence="2" type="ORF">D6D22_06357</name>
</gene>
<feature type="region of interest" description="Disordered" evidence="1">
    <location>
        <begin position="593"/>
        <end position="678"/>
    </location>
</feature>
<feature type="compositionally biased region" description="Acidic residues" evidence="1">
    <location>
        <begin position="64"/>
        <end position="84"/>
    </location>
</feature>
<feature type="compositionally biased region" description="Basic residues" evidence="1">
    <location>
        <begin position="21"/>
        <end position="32"/>
    </location>
</feature>
<feature type="compositionally biased region" description="Polar residues" evidence="1">
    <location>
        <begin position="262"/>
        <end position="272"/>
    </location>
</feature>
<feature type="compositionally biased region" description="Low complexity" evidence="1">
    <location>
        <begin position="517"/>
        <end position="530"/>
    </location>
</feature>
<feature type="compositionally biased region" description="Acidic residues" evidence="1">
    <location>
        <begin position="157"/>
        <end position="178"/>
    </location>
</feature>
<proteinExistence type="predicted"/>
<evidence type="ECO:0000313" key="8">
    <source>
        <dbReference type="Proteomes" id="UP000310421"/>
    </source>
</evidence>
<dbReference type="AlphaFoldDB" id="A0A4S9SMG6"/>
<dbReference type="Proteomes" id="UP000310421">
    <property type="component" value="Unassembled WGS sequence"/>
</dbReference>
<evidence type="ECO:0000313" key="7">
    <source>
        <dbReference type="Proteomes" id="UP000309076"/>
    </source>
</evidence>
<evidence type="ECO:0000313" key="9">
    <source>
        <dbReference type="Proteomes" id="UP000310687"/>
    </source>
</evidence>
<feature type="region of interest" description="Disordered" evidence="1">
    <location>
        <begin position="251"/>
        <end position="293"/>
    </location>
</feature>
<comment type="caution">
    <text evidence="5">The sequence shown here is derived from an EMBL/GenBank/DDBJ whole genome shotgun (WGS) entry which is preliminary data.</text>
</comment>
<feature type="compositionally biased region" description="Basic and acidic residues" evidence="1">
    <location>
        <begin position="1"/>
        <end position="20"/>
    </location>
</feature>
<name>A0A4S9SMG6_AURPU</name>
<dbReference type="Proteomes" id="UP000309076">
    <property type="component" value="Unassembled WGS sequence"/>
</dbReference>
<evidence type="ECO:0000313" key="4">
    <source>
        <dbReference type="EMBL" id="THW62996.1"/>
    </source>
</evidence>